<dbReference type="AlphaFoldDB" id="A0A7D9JYX4"/>
<evidence type="ECO:0000256" key="1">
    <source>
        <dbReference type="SAM" id="MobiDB-lite"/>
    </source>
</evidence>
<feature type="compositionally biased region" description="Polar residues" evidence="1">
    <location>
        <begin position="92"/>
        <end position="115"/>
    </location>
</feature>
<evidence type="ECO:0000313" key="3">
    <source>
        <dbReference type="Proteomes" id="UP001152795"/>
    </source>
</evidence>
<reference evidence="2" key="1">
    <citation type="submission" date="2020-04" db="EMBL/GenBank/DDBJ databases">
        <authorList>
            <person name="Alioto T."/>
            <person name="Alioto T."/>
            <person name="Gomez Garrido J."/>
        </authorList>
    </citation>
    <scope>NUCLEOTIDE SEQUENCE</scope>
    <source>
        <strain evidence="2">A484AB</strain>
    </source>
</reference>
<keyword evidence="3" id="KW-1185">Reference proteome</keyword>
<organism evidence="2 3">
    <name type="scientific">Paramuricea clavata</name>
    <name type="common">Red gorgonian</name>
    <name type="synonym">Violescent sea-whip</name>
    <dbReference type="NCBI Taxonomy" id="317549"/>
    <lineage>
        <taxon>Eukaryota</taxon>
        <taxon>Metazoa</taxon>
        <taxon>Cnidaria</taxon>
        <taxon>Anthozoa</taxon>
        <taxon>Octocorallia</taxon>
        <taxon>Malacalcyonacea</taxon>
        <taxon>Plexauridae</taxon>
        <taxon>Paramuricea</taxon>
    </lineage>
</organism>
<feature type="compositionally biased region" description="Low complexity" evidence="1">
    <location>
        <begin position="116"/>
        <end position="128"/>
    </location>
</feature>
<sequence length="255" mass="28921">YTKWFDDEVVATLPLSCQEVSNRNSTSLAEERDKLVKEDSNDLFRDYYQPNELSELDLLFSFNLPSSYRLFMPATEIEPSPFVVRATGGGTANQRRPSTKPSSLQRATSPTNEYLSSDSDSSSTSDSDILPSGKKDSYTNKGGVRFEDVFSNMKDYYGVKILEPNKTSREKYQSFVAIERNANNPAGGTIDVLWEERDKKETTQKFDHSWKPSKLTVSCALMYEIYVDNSWTGDYTISSFSMAKYKSFFSSYSTA</sequence>
<dbReference type="Proteomes" id="UP001152795">
    <property type="component" value="Unassembled WGS sequence"/>
</dbReference>
<feature type="non-terminal residue" evidence="2">
    <location>
        <position position="1"/>
    </location>
</feature>
<proteinExistence type="predicted"/>
<comment type="caution">
    <text evidence="2">The sequence shown here is derived from an EMBL/GenBank/DDBJ whole genome shotgun (WGS) entry which is preliminary data.</text>
</comment>
<gene>
    <name evidence="2" type="ORF">PACLA_8A073988</name>
</gene>
<name>A0A7D9JYX4_PARCT</name>
<accession>A0A7D9JYX4</accession>
<protein>
    <submittedName>
        <fullName evidence="2">Uncharacterized protein</fullName>
    </submittedName>
</protein>
<feature type="region of interest" description="Disordered" evidence="1">
    <location>
        <begin position="83"/>
        <end position="136"/>
    </location>
</feature>
<dbReference type="EMBL" id="CACRXK020024542">
    <property type="protein sequence ID" value="CAB4038749.1"/>
    <property type="molecule type" value="Genomic_DNA"/>
</dbReference>
<evidence type="ECO:0000313" key="2">
    <source>
        <dbReference type="EMBL" id="CAB4038749.1"/>
    </source>
</evidence>